<dbReference type="OrthoDB" id="8454908at2"/>
<comment type="caution">
    <text evidence="1">The sequence shown here is derived from an EMBL/GenBank/DDBJ whole genome shotgun (WGS) entry which is preliminary data.</text>
</comment>
<proteinExistence type="predicted"/>
<gene>
    <name evidence="1" type="ORF">AKJ29_01665</name>
</gene>
<keyword evidence="2" id="KW-1185">Reference proteome</keyword>
<dbReference type="Proteomes" id="UP000050471">
    <property type="component" value="Unassembled WGS sequence"/>
</dbReference>
<dbReference type="EMBL" id="LKBA01000008">
    <property type="protein sequence ID" value="KPN62877.1"/>
    <property type="molecule type" value="Genomic_DNA"/>
</dbReference>
<evidence type="ECO:0000313" key="2">
    <source>
        <dbReference type="Proteomes" id="UP000050471"/>
    </source>
</evidence>
<organism evidence="1 2">
    <name type="scientific">Aliiroseovarius crassostreae</name>
    <dbReference type="NCBI Taxonomy" id="154981"/>
    <lineage>
        <taxon>Bacteria</taxon>
        <taxon>Pseudomonadati</taxon>
        <taxon>Pseudomonadota</taxon>
        <taxon>Alphaproteobacteria</taxon>
        <taxon>Rhodobacterales</taxon>
        <taxon>Paracoccaceae</taxon>
        <taxon>Aliiroseovarius</taxon>
    </lineage>
</organism>
<name>A0A0P7IUZ9_9RHOB</name>
<dbReference type="AlphaFoldDB" id="A0A0P7IUZ9"/>
<sequence>MANYSPVLRSNPFRVKDREAFAAWLEDGIEGELDVDFIRDEPDQLVMYGYSDVPSHDQNGEEIDFFAVLASHLKPDDVALVFGIGSEKLRYLVGFAYAVHSSGDVIEVNLNQIYREAAENFPGCTITEAW</sequence>
<evidence type="ECO:0000313" key="1">
    <source>
        <dbReference type="EMBL" id="KPN62877.1"/>
    </source>
</evidence>
<dbReference type="STRING" id="154981.AKJ29_01665"/>
<protein>
    <submittedName>
        <fullName evidence="1">Uncharacterized protein</fullName>
    </submittedName>
</protein>
<dbReference type="RefSeq" id="WP_055190764.1">
    <property type="nucleotide sequence ID" value="NZ_LKBA01000008.1"/>
</dbReference>
<accession>A0A0P7IUZ9</accession>
<reference evidence="1 2" key="1">
    <citation type="submission" date="2015-09" db="EMBL/GenBank/DDBJ databases">
        <title>Draft genome sequence of Aliiroseovarius crassostreae CV919-312TSm, the causative agent of Roseovarius Oyster Disease (formerly Juvenile Oyster Disease).</title>
        <authorList>
            <person name="Kessner L."/>
            <person name="Spinard E."/>
            <person name="Nelson D."/>
        </authorList>
    </citation>
    <scope>NUCLEOTIDE SEQUENCE [LARGE SCALE GENOMIC DNA]</scope>
    <source>
        <strain evidence="1 2">CV919-312</strain>
    </source>
</reference>